<reference evidence="2" key="1">
    <citation type="submission" date="2023-11" db="EMBL/GenBank/DDBJ databases">
        <title>Genome assemblies of two species of porcelain crab, Petrolisthes cinctipes and Petrolisthes manimaculis (Anomura: Porcellanidae).</title>
        <authorList>
            <person name="Angst P."/>
        </authorList>
    </citation>
    <scope>NUCLEOTIDE SEQUENCE</scope>
    <source>
        <strain evidence="2">PB745_02</strain>
        <tissue evidence="2">Gill</tissue>
    </source>
</reference>
<evidence type="ECO:0000256" key="1">
    <source>
        <dbReference type="SAM" id="MobiDB-lite"/>
    </source>
</evidence>
<dbReference type="Proteomes" id="UP001292094">
    <property type="component" value="Unassembled WGS sequence"/>
</dbReference>
<comment type="caution">
    <text evidence="2">The sequence shown here is derived from an EMBL/GenBank/DDBJ whole genome shotgun (WGS) entry which is preliminary data.</text>
</comment>
<dbReference type="EMBL" id="JAWZYT010002000">
    <property type="protein sequence ID" value="KAK4307462.1"/>
    <property type="molecule type" value="Genomic_DNA"/>
</dbReference>
<dbReference type="AlphaFoldDB" id="A0AAE1PI08"/>
<keyword evidence="3" id="KW-1185">Reference proteome</keyword>
<feature type="compositionally biased region" description="Polar residues" evidence="1">
    <location>
        <begin position="21"/>
        <end position="34"/>
    </location>
</feature>
<evidence type="ECO:0000313" key="3">
    <source>
        <dbReference type="Proteomes" id="UP001292094"/>
    </source>
</evidence>
<protein>
    <submittedName>
        <fullName evidence="2">Uncharacterized protein</fullName>
    </submittedName>
</protein>
<feature type="region of interest" description="Disordered" evidence="1">
    <location>
        <begin position="1"/>
        <end position="34"/>
    </location>
</feature>
<organism evidence="2 3">
    <name type="scientific">Petrolisthes manimaculis</name>
    <dbReference type="NCBI Taxonomy" id="1843537"/>
    <lineage>
        <taxon>Eukaryota</taxon>
        <taxon>Metazoa</taxon>
        <taxon>Ecdysozoa</taxon>
        <taxon>Arthropoda</taxon>
        <taxon>Crustacea</taxon>
        <taxon>Multicrustacea</taxon>
        <taxon>Malacostraca</taxon>
        <taxon>Eumalacostraca</taxon>
        <taxon>Eucarida</taxon>
        <taxon>Decapoda</taxon>
        <taxon>Pleocyemata</taxon>
        <taxon>Anomura</taxon>
        <taxon>Galatheoidea</taxon>
        <taxon>Porcellanidae</taxon>
        <taxon>Petrolisthes</taxon>
    </lineage>
</organism>
<evidence type="ECO:0000313" key="2">
    <source>
        <dbReference type="EMBL" id="KAK4307462.1"/>
    </source>
</evidence>
<gene>
    <name evidence="2" type="ORF">Pmani_020774</name>
</gene>
<proteinExistence type="predicted"/>
<name>A0AAE1PI08_9EUCA</name>
<sequence length="69" mass="7551">MKLRRCGSQMKRMPEGVGATGNESTLSGNQTDNLSVRKRASRVVNECVVLRLARKEGGMESGQGGRREE</sequence>
<accession>A0AAE1PI08</accession>